<evidence type="ECO:0000313" key="3">
    <source>
        <dbReference type="Proteomes" id="UP000189777"/>
    </source>
</evidence>
<keyword evidence="1" id="KW-0472">Membrane</keyword>
<dbReference type="STRING" id="526729.SAMN04324258_1814"/>
<dbReference type="EMBL" id="FUZQ01000003">
    <property type="protein sequence ID" value="SKC58395.1"/>
    <property type="molecule type" value="Genomic_DNA"/>
</dbReference>
<dbReference type="Proteomes" id="UP000189777">
    <property type="component" value="Unassembled WGS sequence"/>
</dbReference>
<keyword evidence="1" id="KW-0812">Transmembrane</keyword>
<sequence>MTLQDDFVTELQHAADRVEPVAALDGAAMGRRAVRRVRARRAALTGVGALAAVGTVAGVWQVTSTGGVVGPASSPDVPDGWTPVAVGGVRLAVPPGLEPSRRAGVWEQGPDDDGGDFVQVQPAGADAPLVPPGSGLTPVDVRVPGAESARYVVEEHGDDPTFAQDFLGRLQVTLESGDVVQVSLVWVDGGEGEEIFADLVASVSADEDSAPLPDPDGEAELQPLDGFAAGVPAGWEETSFAGLEYALPRGWAADESVADAFPAGERSRSASADGSAAMTVALSDGFARWPESIASSPLDPASTFPLDGADVVQVETMTADGVDSTTAHVRREGGRGYIVTLETPGDADGRALTRQLLGTLGFSAEAATVPGPEDLPEFQTTAVPDGWRAATVGGVGGGALRLALPGSWSEGPPPDGVDWAASGPDETVTVMAAAGDVLDTAPAAGYRYDVPGADAVALQVGDDTTENGQPCFLGTVELRRGDDAVVLSYYGPRGEASHERFASIVRSLRLSGS</sequence>
<organism evidence="2 3">
    <name type="scientific">Krasilnikoviella flava</name>
    <dbReference type="NCBI Taxonomy" id="526729"/>
    <lineage>
        <taxon>Bacteria</taxon>
        <taxon>Bacillati</taxon>
        <taxon>Actinomycetota</taxon>
        <taxon>Actinomycetes</taxon>
        <taxon>Micrococcales</taxon>
        <taxon>Promicromonosporaceae</taxon>
        <taxon>Krasilnikoviella</taxon>
    </lineage>
</organism>
<accession>A0A1T5K4F5</accession>
<evidence type="ECO:0000313" key="2">
    <source>
        <dbReference type="EMBL" id="SKC58395.1"/>
    </source>
</evidence>
<reference evidence="2 3" key="1">
    <citation type="submission" date="2017-02" db="EMBL/GenBank/DDBJ databases">
        <authorList>
            <person name="Peterson S.W."/>
        </authorList>
    </citation>
    <scope>NUCLEOTIDE SEQUENCE [LARGE SCALE GENOMIC DNA]</scope>
    <source>
        <strain evidence="2 3">DSM 21481</strain>
    </source>
</reference>
<gene>
    <name evidence="2" type="ORF">SAMN04324258_1814</name>
</gene>
<proteinExistence type="predicted"/>
<name>A0A1T5K4F5_9MICO</name>
<evidence type="ECO:0000256" key="1">
    <source>
        <dbReference type="SAM" id="Phobius"/>
    </source>
</evidence>
<keyword evidence="3" id="KW-1185">Reference proteome</keyword>
<dbReference type="AlphaFoldDB" id="A0A1T5K4F5"/>
<feature type="transmembrane region" description="Helical" evidence="1">
    <location>
        <begin position="42"/>
        <end position="60"/>
    </location>
</feature>
<keyword evidence="1" id="KW-1133">Transmembrane helix</keyword>
<protein>
    <submittedName>
        <fullName evidence="2">Uncharacterized protein</fullName>
    </submittedName>
</protein>